<feature type="domain" description="MI" evidence="6">
    <location>
        <begin position="542"/>
        <end position="658"/>
    </location>
</feature>
<dbReference type="GO" id="GO:0006417">
    <property type="term" value="P:regulation of translation"/>
    <property type="evidence" value="ECO:0007669"/>
    <property type="project" value="UniProtKB-KW"/>
</dbReference>
<dbReference type="PANTHER" id="PTHR18034:SF4">
    <property type="entry name" value="NUCLEOLAR MIF4G DOMAIN-CONTAINING PROTEIN 1"/>
    <property type="match status" value="1"/>
</dbReference>
<dbReference type="PANTHER" id="PTHR18034">
    <property type="entry name" value="CELL CYCLE CONTROL PROTEIN CWF22-RELATED"/>
    <property type="match status" value="1"/>
</dbReference>
<evidence type="ECO:0000256" key="4">
    <source>
        <dbReference type="ARBA" id="ARBA00023242"/>
    </source>
</evidence>
<evidence type="ECO:0000259" key="6">
    <source>
        <dbReference type="PROSITE" id="PS51366"/>
    </source>
</evidence>
<dbReference type="GeneID" id="105054052"/>
<dbReference type="SMART" id="SM00544">
    <property type="entry name" value="MA3"/>
    <property type="match status" value="1"/>
</dbReference>
<dbReference type="SMART" id="SM00543">
    <property type="entry name" value="MIF4G"/>
    <property type="match status" value="1"/>
</dbReference>
<dbReference type="Gene3D" id="1.25.40.180">
    <property type="match status" value="1"/>
</dbReference>
<keyword evidence="4" id="KW-0539">Nucleus</keyword>
<evidence type="ECO:0000256" key="5">
    <source>
        <dbReference type="SAM" id="MobiDB-lite"/>
    </source>
</evidence>
<evidence type="ECO:0000313" key="9">
    <source>
        <dbReference type="RefSeq" id="XP_029123092.1"/>
    </source>
</evidence>
<evidence type="ECO:0000256" key="3">
    <source>
        <dbReference type="ARBA" id="ARBA00022845"/>
    </source>
</evidence>
<proteinExistence type="inferred from homology"/>
<sequence length="743" mass="83445">MESVGEKSRKEKRKEARLAKQKNRFLSWVHHQGGKKKKKASLDSKPQTEDVALEKKSKKRLDSLKKRKGGAGGKLKTKFQEFLDMEMGKGMVSAEEDLEMERRLAKKLKVKNGKLGGDDELNMLLGGIPSFLDSVVGDTRDMDDEAEEDFDNAKESVSDCGNGKESVSTSKKRRGRKKSSVSSLKKPEDEVAVEVPMEDTEMDSGDAEQLDTSDEKEPHVEATSVDASVKYVAPHSPACANAEPEEFSQVRRRVRGLLNRLSESNVESITEEVATLLRSVPRSVGCQIIGEEVIASCSGGPRGSEQHAAVFATFVAGLACLVGIDFSAKLLASLAKSFEDEYLKEDGLSLRNLTLLLSYMCIFGVCSSDLLYDLLSVLTKRLTELDVSTILTILQCCGMKLRSDDPTAMKDFILGIQSRVNELKSLSESKEDGKSKINSKRMEFMLETICDIKNNKKRPKEDTAHHTRMKKWLQKLRAEDILLRGLKWSRLLDPDKKGQWWLTGDVAPTTDNVEDVASTINKEVLEAQKLVQLAAAQRMNTDLRRAIFCIIMSGEDYVDAFEKLLRLDLSGKQDREIMRVLVDCCLQEKVFNKYYSVLASKLCSHDKNHKFSLQYCLWDHFKELESMELNRSMNLARFVAEMLSSFSLSLAILKTVDLTNPAQLTPKMIMHFRMLFEAVFHNTDALVWNIFTRISALPELEMLRSSLVFFIKQYVVAANSGKSFAGKFQIAKKVLDNVAGVLM</sequence>
<dbReference type="GO" id="GO:0005730">
    <property type="term" value="C:nucleolus"/>
    <property type="evidence" value="ECO:0007669"/>
    <property type="project" value="UniProtKB-SubCell"/>
</dbReference>
<dbReference type="PROSITE" id="PS51366">
    <property type="entry name" value="MI"/>
    <property type="match status" value="1"/>
</dbReference>
<dbReference type="SUPFAM" id="SSF48371">
    <property type="entry name" value="ARM repeat"/>
    <property type="match status" value="1"/>
</dbReference>
<protein>
    <submittedName>
        <fullName evidence="8 9">Nucleolar MIF4G domain-containing protein 1 isoform X1</fullName>
    </submittedName>
</protein>
<feature type="region of interest" description="Disordered" evidence="5">
    <location>
        <begin position="1"/>
        <end position="72"/>
    </location>
</feature>
<feature type="region of interest" description="Disordered" evidence="5">
    <location>
        <begin position="132"/>
        <end position="216"/>
    </location>
</feature>
<evidence type="ECO:0000313" key="8">
    <source>
        <dbReference type="RefSeq" id="XP_010933742.1"/>
    </source>
</evidence>
<dbReference type="AlphaFoldDB" id="A0A6I9RX30"/>
<evidence type="ECO:0000256" key="1">
    <source>
        <dbReference type="ARBA" id="ARBA00004604"/>
    </source>
</evidence>
<dbReference type="OrthoDB" id="10260961at2759"/>
<dbReference type="Pfam" id="PF02847">
    <property type="entry name" value="MA3"/>
    <property type="match status" value="1"/>
</dbReference>
<feature type="compositionally biased region" description="Basic and acidic residues" evidence="5">
    <location>
        <begin position="40"/>
        <end position="64"/>
    </location>
</feature>
<keyword evidence="3" id="KW-0810">Translation regulation</keyword>
<dbReference type="Pfam" id="PF02854">
    <property type="entry name" value="MIF4G"/>
    <property type="match status" value="1"/>
</dbReference>
<dbReference type="GO" id="GO:0042274">
    <property type="term" value="P:ribosomal small subunit biogenesis"/>
    <property type="evidence" value="ECO:0007669"/>
    <property type="project" value="TreeGrafter"/>
</dbReference>
<evidence type="ECO:0000313" key="7">
    <source>
        <dbReference type="Proteomes" id="UP000504607"/>
    </source>
</evidence>
<dbReference type="RefSeq" id="XP_010933742.1">
    <property type="nucleotide sequence ID" value="XM_010935440.3"/>
</dbReference>
<evidence type="ECO:0000256" key="2">
    <source>
        <dbReference type="ARBA" id="ARBA00006856"/>
    </source>
</evidence>
<dbReference type="InterPro" id="IPR016024">
    <property type="entry name" value="ARM-type_fold"/>
</dbReference>
<dbReference type="InterPro" id="IPR050781">
    <property type="entry name" value="CWC22_splicing_factor"/>
</dbReference>
<comment type="subcellular location">
    <subcellularLocation>
        <location evidence="1">Nucleus</location>
        <location evidence="1">Nucleolus</location>
    </subcellularLocation>
</comment>
<dbReference type="Proteomes" id="UP000504607">
    <property type="component" value="Chromosome 11"/>
</dbReference>
<reference evidence="8 9" key="1">
    <citation type="submission" date="2025-04" db="UniProtKB">
        <authorList>
            <consortium name="RefSeq"/>
        </authorList>
    </citation>
    <scope>IDENTIFICATION</scope>
</reference>
<gene>
    <name evidence="8 9" type="primary">LOC105054052</name>
</gene>
<accession>A0A6I9RX30</accession>
<dbReference type="InterPro" id="IPR003891">
    <property type="entry name" value="Initiation_fac_eIF4g_MI"/>
</dbReference>
<dbReference type="GO" id="GO:0003723">
    <property type="term" value="F:RNA binding"/>
    <property type="evidence" value="ECO:0007669"/>
    <property type="project" value="InterPro"/>
</dbReference>
<feature type="compositionally biased region" description="Basic residues" evidence="5">
    <location>
        <begin position="170"/>
        <end position="179"/>
    </location>
</feature>
<name>A0A6I9RX30_ELAGV</name>
<feature type="compositionally biased region" description="Acidic residues" evidence="5">
    <location>
        <begin position="141"/>
        <end position="150"/>
    </location>
</feature>
<dbReference type="InterPro" id="IPR003890">
    <property type="entry name" value="MIF4G-like_typ-3"/>
</dbReference>
<comment type="similarity">
    <text evidence="2">Belongs to the CWC22 family.</text>
</comment>
<keyword evidence="7" id="KW-1185">Reference proteome</keyword>
<feature type="compositionally biased region" description="Basic and acidic residues" evidence="5">
    <location>
        <begin position="1"/>
        <end position="18"/>
    </location>
</feature>
<dbReference type="FunFam" id="1.25.40.180:FF:000043">
    <property type="entry name" value="MIF4G domain-containing protein / MA3 domain-containing protein"/>
    <property type="match status" value="1"/>
</dbReference>
<feature type="compositionally biased region" description="Acidic residues" evidence="5">
    <location>
        <begin position="190"/>
        <end position="212"/>
    </location>
</feature>
<dbReference type="RefSeq" id="XP_029123092.1">
    <property type="nucleotide sequence ID" value="XM_029267259.1"/>
</dbReference>
<dbReference type="KEGG" id="egu:105054052"/>
<organism evidence="7 8">
    <name type="scientific">Elaeis guineensis var. tenera</name>
    <name type="common">Oil palm</name>
    <dbReference type="NCBI Taxonomy" id="51953"/>
    <lineage>
        <taxon>Eukaryota</taxon>
        <taxon>Viridiplantae</taxon>
        <taxon>Streptophyta</taxon>
        <taxon>Embryophyta</taxon>
        <taxon>Tracheophyta</taxon>
        <taxon>Spermatophyta</taxon>
        <taxon>Magnoliopsida</taxon>
        <taxon>Liliopsida</taxon>
        <taxon>Arecaceae</taxon>
        <taxon>Arecoideae</taxon>
        <taxon>Cocoseae</taxon>
        <taxon>Elaeidinae</taxon>
        <taxon>Elaeis</taxon>
    </lineage>
</organism>